<dbReference type="EMBL" id="UAUF01000012">
    <property type="protein sequence ID" value="SPZ08316.1"/>
    <property type="molecule type" value="Genomic_DNA"/>
</dbReference>
<dbReference type="GO" id="GO:0006629">
    <property type="term" value="P:lipid metabolic process"/>
    <property type="evidence" value="ECO:0007669"/>
    <property type="project" value="UniProtKB-KW"/>
</dbReference>
<sequence>MTAIHIKSPSLIIRAGTQALAHIRQQGLSPADVGIIPGAAGGPKALGLQGLDIALFGEWLPRSPRVRALVGASIGAWRSACVCLPDPADSLRRLGDLYNGLHFPKGIGIRQISQICESMLDELLGGRDEAILTAPGYRLNIMIVQALGPLASDQRRTLSLGLGAVIRDNLIARSRLTRHFSRIVAHDLRQAPPLDELNDFPTQYHALRPDNLRQSLLASGSIPLVMEGVTDIPGFGSGTYRDGGLLDYHLDLPYRGNDIVLYPHFIDRIIPGWFDKGIFWRKANTHNLRNVVLLAPSRSYLERLPGRKLPDRKDFTRYATDPATRQRHWHTAMAESQRLGDEFLKLAESGRLKDQILPLV</sequence>
<name>A0A2X2CRM5_PSELU</name>
<keyword evidence="1" id="KW-0443">Lipid metabolism</keyword>
<dbReference type="SUPFAM" id="SSF52151">
    <property type="entry name" value="FabD/lysophospholipase-like"/>
    <property type="match status" value="1"/>
</dbReference>
<dbReference type="AlphaFoldDB" id="A0A2X2CRM5"/>
<feature type="domain" description="PNPLA" evidence="2">
    <location>
        <begin position="64"/>
        <end position="247"/>
    </location>
</feature>
<organism evidence="3 4">
    <name type="scientific">Pseudomonas luteola</name>
    <dbReference type="NCBI Taxonomy" id="47886"/>
    <lineage>
        <taxon>Bacteria</taxon>
        <taxon>Pseudomonadati</taxon>
        <taxon>Pseudomonadota</taxon>
        <taxon>Gammaproteobacteria</taxon>
        <taxon>Pseudomonadales</taxon>
        <taxon>Pseudomonadaceae</taxon>
        <taxon>Pseudomonas</taxon>
    </lineage>
</organism>
<gene>
    <name evidence="3" type="ORF">NCTC11842_02720</name>
</gene>
<evidence type="ECO:0000259" key="2">
    <source>
        <dbReference type="Pfam" id="PF01734"/>
    </source>
</evidence>
<reference evidence="3 4" key="1">
    <citation type="submission" date="2018-06" db="EMBL/GenBank/DDBJ databases">
        <authorList>
            <consortium name="Pathogen Informatics"/>
            <person name="Doyle S."/>
        </authorList>
    </citation>
    <scope>NUCLEOTIDE SEQUENCE [LARGE SCALE GENOMIC DNA]</scope>
    <source>
        <strain evidence="3 4">NCTC11842</strain>
    </source>
</reference>
<dbReference type="InterPro" id="IPR016035">
    <property type="entry name" value="Acyl_Trfase/lysoPLipase"/>
</dbReference>
<evidence type="ECO:0000313" key="4">
    <source>
        <dbReference type="Proteomes" id="UP000250443"/>
    </source>
</evidence>
<dbReference type="Proteomes" id="UP000250443">
    <property type="component" value="Unassembled WGS sequence"/>
</dbReference>
<dbReference type="InterPro" id="IPR002641">
    <property type="entry name" value="PNPLA_dom"/>
</dbReference>
<accession>A0A2X2CRM5</accession>
<dbReference type="RefSeq" id="WP_010794921.1">
    <property type="nucleotide sequence ID" value="NZ_UAUF01000012.1"/>
</dbReference>
<dbReference type="Pfam" id="PF01734">
    <property type="entry name" value="Patatin"/>
    <property type="match status" value="1"/>
</dbReference>
<proteinExistence type="predicted"/>
<evidence type="ECO:0000313" key="3">
    <source>
        <dbReference type="EMBL" id="SPZ08316.1"/>
    </source>
</evidence>
<protein>
    <recommendedName>
        <fullName evidence="2">PNPLA domain-containing protein</fullName>
    </recommendedName>
</protein>
<evidence type="ECO:0000256" key="1">
    <source>
        <dbReference type="ARBA" id="ARBA00023098"/>
    </source>
</evidence>